<evidence type="ECO:0000313" key="5">
    <source>
        <dbReference type="EMBL" id="OAY59535.1"/>
    </source>
</evidence>
<evidence type="ECO:0000256" key="1">
    <source>
        <dbReference type="ARBA" id="ARBA00004236"/>
    </source>
</evidence>
<organism evidence="5">
    <name type="scientific">Manihot esculenta</name>
    <name type="common">Cassava</name>
    <name type="synonym">Jatropha manihot</name>
    <dbReference type="NCBI Taxonomy" id="3983"/>
    <lineage>
        <taxon>Eukaryota</taxon>
        <taxon>Viridiplantae</taxon>
        <taxon>Streptophyta</taxon>
        <taxon>Embryophyta</taxon>
        <taxon>Tracheophyta</taxon>
        <taxon>Spermatophyta</taxon>
        <taxon>Magnoliopsida</taxon>
        <taxon>eudicotyledons</taxon>
        <taxon>Gunneridae</taxon>
        <taxon>Pentapetalae</taxon>
        <taxon>rosids</taxon>
        <taxon>fabids</taxon>
        <taxon>Malpighiales</taxon>
        <taxon>Euphorbiaceae</taxon>
        <taxon>Crotonoideae</taxon>
        <taxon>Manihoteae</taxon>
        <taxon>Manihot</taxon>
    </lineage>
</organism>
<reference evidence="5" key="1">
    <citation type="submission" date="2016-02" db="EMBL/GenBank/DDBJ databases">
        <title>WGS assembly of Manihot esculenta.</title>
        <authorList>
            <person name="Bredeson J.V."/>
            <person name="Prochnik S.E."/>
            <person name="Lyons J.B."/>
            <person name="Schmutz J."/>
            <person name="Grimwood J."/>
            <person name="Vrebalov J."/>
            <person name="Bart R.S."/>
            <person name="Amuge T."/>
            <person name="Ferguson M.E."/>
            <person name="Green R."/>
            <person name="Putnam N."/>
            <person name="Stites J."/>
            <person name="Rounsley S."/>
            <person name="Rokhsar D.S."/>
        </authorList>
    </citation>
    <scope>NUCLEOTIDE SEQUENCE [LARGE SCALE GENOMIC DNA]</scope>
    <source>
        <tissue evidence="5">Leaf</tissue>
    </source>
</reference>
<dbReference type="PANTHER" id="PTHR35129">
    <property type="entry name" value="GUANINE NUCLEOTIDE-BINDING PROTEIN SUBUNIT GAMMA 1"/>
    <property type="match status" value="1"/>
</dbReference>
<dbReference type="GO" id="GO:0005886">
    <property type="term" value="C:plasma membrane"/>
    <property type="evidence" value="ECO:0007669"/>
    <property type="project" value="UniProtKB-SubCell"/>
</dbReference>
<keyword evidence="2" id="KW-1003">Cell membrane</keyword>
<dbReference type="GO" id="GO:0007165">
    <property type="term" value="P:signal transduction"/>
    <property type="evidence" value="ECO:0007669"/>
    <property type="project" value="UniProtKB-KW"/>
</dbReference>
<dbReference type="PANTHER" id="PTHR35129:SF5">
    <property type="entry name" value="GUANINE NUCLEOTIDE-BINDING PROTEIN SUBUNIT GAMMA 2"/>
    <property type="match status" value="1"/>
</dbReference>
<dbReference type="EMBL" id="CM004387">
    <property type="protein sequence ID" value="OAY59535.1"/>
    <property type="molecule type" value="Genomic_DNA"/>
</dbReference>
<dbReference type="InterPro" id="IPR045878">
    <property type="entry name" value="GG1/2"/>
</dbReference>
<keyword evidence="4" id="KW-0807">Transducer</keyword>
<accession>A0A2C9WHM1</accession>
<comment type="subcellular location">
    <subcellularLocation>
        <location evidence="1">Cell membrane</location>
    </subcellularLocation>
</comment>
<proteinExistence type="predicted"/>
<name>A0A2C9WHM1_MANES</name>
<evidence type="ECO:0000256" key="2">
    <source>
        <dbReference type="ARBA" id="ARBA00022475"/>
    </source>
</evidence>
<gene>
    <name evidence="5" type="ORF">MANES_01G038800</name>
</gene>
<keyword evidence="3" id="KW-0472">Membrane</keyword>
<protein>
    <submittedName>
        <fullName evidence="5">Uncharacterized protein</fullName>
    </submittedName>
</protein>
<dbReference type="AlphaFoldDB" id="A0A2C9WHM1"/>
<sequence length="63" mass="7251">MSLSSMIREREFEFGSLRNEKPNGSIGEHRMITAIPNLQNEINFLQEELNQLEQLAESSIVCK</sequence>
<evidence type="ECO:0000256" key="4">
    <source>
        <dbReference type="ARBA" id="ARBA00023224"/>
    </source>
</evidence>
<evidence type="ECO:0000256" key="3">
    <source>
        <dbReference type="ARBA" id="ARBA00023136"/>
    </source>
</evidence>